<dbReference type="InterPro" id="IPR043502">
    <property type="entry name" value="DNA/RNA_pol_sf"/>
</dbReference>
<evidence type="ECO:0000256" key="4">
    <source>
        <dbReference type="ARBA" id="ARBA00022759"/>
    </source>
</evidence>
<dbReference type="CDD" id="cd09274">
    <property type="entry name" value="RNase_HI_RT_Ty3"/>
    <property type="match status" value="1"/>
</dbReference>
<keyword evidence="6" id="KW-0695">RNA-directed DNA polymerase</keyword>
<evidence type="ECO:0000256" key="6">
    <source>
        <dbReference type="ARBA" id="ARBA00022918"/>
    </source>
</evidence>
<keyword evidence="9" id="KW-1185">Reference proteome</keyword>
<evidence type="ECO:0000313" key="9">
    <source>
        <dbReference type="Proteomes" id="UP000250235"/>
    </source>
</evidence>
<evidence type="ECO:0000259" key="7">
    <source>
        <dbReference type="Pfam" id="PF17917"/>
    </source>
</evidence>
<organism evidence="8 9">
    <name type="scientific">Dorcoceras hygrometricum</name>
    <dbReference type="NCBI Taxonomy" id="472368"/>
    <lineage>
        <taxon>Eukaryota</taxon>
        <taxon>Viridiplantae</taxon>
        <taxon>Streptophyta</taxon>
        <taxon>Embryophyta</taxon>
        <taxon>Tracheophyta</taxon>
        <taxon>Spermatophyta</taxon>
        <taxon>Magnoliopsida</taxon>
        <taxon>eudicotyledons</taxon>
        <taxon>Gunneridae</taxon>
        <taxon>Pentapetalae</taxon>
        <taxon>asterids</taxon>
        <taxon>lamiids</taxon>
        <taxon>Lamiales</taxon>
        <taxon>Gesneriaceae</taxon>
        <taxon>Didymocarpoideae</taxon>
        <taxon>Trichosporeae</taxon>
        <taxon>Loxocarpinae</taxon>
        <taxon>Dorcoceras</taxon>
    </lineage>
</organism>
<keyword evidence="2" id="KW-0548">Nucleotidyltransferase</keyword>
<evidence type="ECO:0000256" key="2">
    <source>
        <dbReference type="ARBA" id="ARBA00022695"/>
    </source>
</evidence>
<dbReference type="Proteomes" id="UP000250235">
    <property type="component" value="Unassembled WGS sequence"/>
</dbReference>
<protein>
    <recommendedName>
        <fullName evidence="7">Reverse transcriptase RNase H-like domain-containing protein</fullName>
    </recommendedName>
</protein>
<dbReference type="SUPFAM" id="SSF56672">
    <property type="entry name" value="DNA/RNA polymerases"/>
    <property type="match status" value="1"/>
</dbReference>
<dbReference type="PANTHER" id="PTHR34072">
    <property type="entry name" value="ENZYMATIC POLYPROTEIN-RELATED"/>
    <property type="match status" value="1"/>
</dbReference>
<accession>A0A2Z7CRG4</accession>
<keyword evidence="4" id="KW-0255">Endonuclease</keyword>
<dbReference type="EMBL" id="KQ992991">
    <property type="protein sequence ID" value="KZV49681.1"/>
    <property type="molecule type" value="Genomic_DNA"/>
</dbReference>
<dbReference type="GO" id="GO:0003964">
    <property type="term" value="F:RNA-directed DNA polymerase activity"/>
    <property type="evidence" value="ECO:0007669"/>
    <property type="project" value="UniProtKB-KW"/>
</dbReference>
<dbReference type="GO" id="GO:0016787">
    <property type="term" value="F:hydrolase activity"/>
    <property type="evidence" value="ECO:0007669"/>
    <property type="project" value="UniProtKB-KW"/>
</dbReference>
<keyword evidence="3" id="KW-0540">Nuclease</keyword>
<dbReference type="InterPro" id="IPR041373">
    <property type="entry name" value="RT_RNaseH"/>
</dbReference>
<dbReference type="PANTHER" id="PTHR34072:SF41">
    <property type="entry name" value="REVERSE TRANSCRIPTASE_RETROTRANSPOSON-DERIVED PROTEIN RNASE H-LIKE DOMAIN-CONTAINING PROTEIN"/>
    <property type="match status" value="1"/>
</dbReference>
<dbReference type="Pfam" id="PF17917">
    <property type="entry name" value="RT_RNaseH"/>
    <property type="match status" value="1"/>
</dbReference>
<dbReference type="AlphaFoldDB" id="A0A2Z7CRG4"/>
<dbReference type="OrthoDB" id="1000633at2759"/>
<feature type="domain" description="Reverse transcriptase RNase H-like" evidence="7">
    <location>
        <begin position="2"/>
        <end position="52"/>
    </location>
</feature>
<gene>
    <name evidence="8" type="ORF">F511_16615</name>
</gene>
<proteinExistence type="predicted"/>
<evidence type="ECO:0000256" key="3">
    <source>
        <dbReference type="ARBA" id="ARBA00022722"/>
    </source>
</evidence>
<evidence type="ECO:0000313" key="8">
    <source>
        <dbReference type="EMBL" id="KZV49681.1"/>
    </source>
</evidence>
<keyword evidence="1" id="KW-0808">Transferase</keyword>
<keyword evidence="5" id="KW-0378">Hydrolase</keyword>
<sequence length="114" mass="13097">MTAVVHCLRVWRHYLIRSHFTIKTDKVATSYFQTQKKLSPKQARWQEFLAEFDYTLEYKPGKANVVADALSRKSELAALSLAKGEIKGRIKEGLEHDPMARELVNICTRLSNFG</sequence>
<evidence type="ECO:0000256" key="5">
    <source>
        <dbReference type="ARBA" id="ARBA00022801"/>
    </source>
</evidence>
<reference evidence="8 9" key="1">
    <citation type="journal article" date="2015" name="Proc. Natl. Acad. Sci. U.S.A.">
        <title>The resurrection genome of Boea hygrometrica: A blueprint for survival of dehydration.</title>
        <authorList>
            <person name="Xiao L."/>
            <person name="Yang G."/>
            <person name="Zhang L."/>
            <person name="Yang X."/>
            <person name="Zhao S."/>
            <person name="Ji Z."/>
            <person name="Zhou Q."/>
            <person name="Hu M."/>
            <person name="Wang Y."/>
            <person name="Chen M."/>
            <person name="Xu Y."/>
            <person name="Jin H."/>
            <person name="Xiao X."/>
            <person name="Hu G."/>
            <person name="Bao F."/>
            <person name="Hu Y."/>
            <person name="Wan P."/>
            <person name="Li L."/>
            <person name="Deng X."/>
            <person name="Kuang T."/>
            <person name="Xiang C."/>
            <person name="Zhu J.K."/>
            <person name="Oliver M.J."/>
            <person name="He Y."/>
        </authorList>
    </citation>
    <scope>NUCLEOTIDE SEQUENCE [LARGE SCALE GENOMIC DNA]</scope>
    <source>
        <strain evidence="9">cv. XS01</strain>
    </source>
</reference>
<evidence type="ECO:0000256" key="1">
    <source>
        <dbReference type="ARBA" id="ARBA00022679"/>
    </source>
</evidence>
<name>A0A2Z7CRG4_9LAMI</name>
<dbReference type="GO" id="GO:0004519">
    <property type="term" value="F:endonuclease activity"/>
    <property type="evidence" value="ECO:0007669"/>
    <property type="project" value="UniProtKB-KW"/>
</dbReference>